<proteinExistence type="predicted"/>
<dbReference type="AlphaFoldDB" id="A0A927CZ23"/>
<dbReference type="RefSeq" id="WP_190999859.1">
    <property type="nucleotide sequence ID" value="NZ_JACXSI010000066.1"/>
</dbReference>
<evidence type="ECO:0000313" key="1">
    <source>
        <dbReference type="EMBL" id="MBD3110328.1"/>
    </source>
</evidence>
<dbReference type="Proteomes" id="UP000602076">
    <property type="component" value="Unassembled WGS sequence"/>
</dbReference>
<protein>
    <submittedName>
        <fullName evidence="1">Competence protein ComG</fullName>
    </submittedName>
</protein>
<keyword evidence="2" id="KW-1185">Reference proteome</keyword>
<accession>A0A927CZ23</accession>
<dbReference type="Pfam" id="PF10815">
    <property type="entry name" value="ComZ"/>
    <property type="match status" value="1"/>
</dbReference>
<evidence type="ECO:0000313" key="2">
    <source>
        <dbReference type="Proteomes" id="UP000602076"/>
    </source>
</evidence>
<name>A0A927CZ23_9BACI</name>
<dbReference type="EMBL" id="JACXSI010000066">
    <property type="protein sequence ID" value="MBD3110328.1"/>
    <property type="molecule type" value="Genomic_DNA"/>
</dbReference>
<organism evidence="1 2">
    <name type="scientific">Peribacillus faecalis</name>
    <dbReference type="NCBI Taxonomy" id="2772559"/>
    <lineage>
        <taxon>Bacteria</taxon>
        <taxon>Bacillati</taxon>
        <taxon>Bacillota</taxon>
        <taxon>Bacilli</taxon>
        <taxon>Bacillales</taxon>
        <taxon>Bacillaceae</taxon>
        <taxon>Peribacillus</taxon>
    </lineage>
</organism>
<reference evidence="1" key="1">
    <citation type="submission" date="2020-09" db="EMBL/GenBank/DDBJ databases">
        <title>Bacillus faecalis sp. nov., a moderately halophilic bacterium isolated from cow faeces.</title>
        <authorList>
            <person name="Jiang L."/>
            <person name="Lee J."/>
        </authorList>
    </citation>
    <scope>NUCLEOTIDE SEQUENCE</scope>
    <source>
        <strain evidence="1">AGMB 02131</strain>
    </source>
</reference>
<gene>
    <name evidence="1" type="ORF">IEO70_18540</name>
</gene>
<sequence>MSRKRQMEFMNIAMKYFPEGKERLKSVGIDVSLNQLPIFMDLFTKVMDEAYEMGRRDALNKK</sequence>
<dbReference type="InterPro" id="IPR024558">
    <property type="entry name" value="ComZ"/>
</dbReference>
<comment type="caution">
    <text evidence="1">The sequence shown here is derived from an EMBL/GenBank/DDBJ whole genome shotgun (WGS) entry which is preliminary data.</text>
</comment>